<keyword evidence="2 6" id="KW-0808">Transferase</keyword>
<proteinExistence type="inferred from homology"/>
<dbReference type="Pfam" id="PF00765">
    <property type="entry name" value="Autoind_synth"/>
    <property type="match status" value="1"/>
</dbReference>
<keyword evidence="8" id="KW-1185">Reference proteome</keyword>
<evidence type="ECO:0000313" key="8">
    <source>
        <dbReference type="Proteomes" id="UP000193409"/>
    </source>
</evidence>
<dbReference type="GO" id="GO:0007165">
    <property type="term" value="P:signal transduction"/>
    <property type="evidence" value="ECO:0007669"/>
    <property type="project" value="TreeGrafter"/>
</dbReference>
<dbReference type="EMBL" id="FWFQ01000016">
    <property type="protein sequence ID" value="SLN46130.1"/>
    <property type="molecule type" value="Genomic_DNA"/>
</dbReference>
<evidence type="ECO:0000256" key="2">
    <source>
        <dbReference type="ARBA" id="ARBA00022679"/>
    </source>
</evidence>
<dbReference type="PANTHER" id="PTHR39322:SF1">
    <property type="entry name" value="ISOVALERYL-HOMOSERINE LACTONE SYNTHASE"/>
    <property type="match status" value="1"/>
</dbReference>
<evidence type="ECO:0000256" key="3">
    <source>
        <dbReference type="ARBA" id="ARBA00022691"/>
    </source>
</evidence>
<dbReference type="Proteomes" id="UP000193409">
    <property type="component" value="Unassembled WGS sequence"/>
</dbReference>
<dbReference type="InterPro" id="IPR001690">
    <property type="entry name" value="Autoind_synthase"/>
</dbReference>
<protein>
    <recommendedName>
        <fullName evidence="6">Acyl-homoserine-lactone synthase</fullName>
        <ecNumber evidence="6">2.3.1.184</ecNumber>
    </recommendedName>
    <alternativeName>
        <fullName evidence="6">Autoinducer synthesis protein</fullName>
    </alternativeName>
</protein>
<keyword evidence="3 6" id="KW-0949">S-adenosyl-L-methionine</keyword>
<dbReference type="RefSeq" id="WP_085868909.1">
    <property type="nucleotide sequence ID" value="NZ_FWFQ01000016.1"/>
</dbReference>
<gene>
    <name evidence="7" type="primary">lasI</name>
    <name evidence="7" type="ORF">PSA7680_02355</name>
</gene>
<evidence type="ECO:0000256" key="1">
    <source>
        <dbReference type="ARBA" id="ARBA00022654"/>
    </source>
</evidence>
<keyword evidence="4 5" id="KW-0071">Autoinducer synthesis</keyword>
<reference evidence="7 8" key="1">
    <citation type="submission" date="2017-03" db="EMBL/GenBank/DDBJ databases">
        <authorList>
            <person name="Afonso C.L."/>
            <person name="Miller P.J."/>
            <person name="Scott M.A."/>
            <person name="Spackman E."/>
            <person name="Goraichik I."/>
            <person name="Dimitrov K.M."/>
            <person name="Suarez D.L."/>
            <person name="Swayne D.E."/>
        </authorList>
    </citation>
    <scope>NUCLEOTIDE SEQUENCE [LARGE SCALE GENOMIC DNA]</scope>
    <source>
        <strain evidence="7 8">CECT 7680</strain>
    </source>
</reference>
<sequence>MLRYLYARELGAYPVLAAGMFRDRAAQFSTRLGWEVSVNAAGEERDAYDALDPLYVIWQGSDGRHLGSMRFLPTRGPTMLNDHFGDLLEGQPLRDGKIWECTRFCLAPGAGAEVSAALMLGGAEVGRAYRLNHAAGVFDARMIRIYRRLGWGPVILGSRGQGRDRVSLGLWPFSEPIRRHLARRAGIDPALSAAWFNGSRLAGEPLAQPA</sequence>
<dbReference type="SUPFAM" id="SSF55729">
    <property type="entry name" value="Acyl-CoA N-acyltransferases (Nat)"/>
    <property type="match status" value="1"/>
</dbReference>
<dbReference type="PANTHER" id="PTHR39322">
    <property type="entry name" value="ACYL-HOMOSERINE-LACTONE SYNTHASE"/>
    <property type="match status" value="1"/>
</dbReference>
<comment type="similarity">
    <text evidence="5 6">Belongs to the autoinducer synthase family.</text>
</comment>
<dbReference type="OrthoDB" id="6169313at2"/>
<dbReference type="InterPro" id="IPR016181">
    <property type="entry name" value="Acyl_CoA_acyltransferase"/>
</dbReference>
<name>A0A1Y5SSR2_9RHOB</name>
<dbReference type="PROSITE" id="PS51187">
    <property type="entry name" value="AUTOINDUCER_SYNTH_2"/>
    <property type="match status" value="1"/>
</dbReference>
<keyword evidence="7" id="KW-0012">Acyltransferase</keyword>
<accession>A0A1Y5SSR2</accession>
<evidence type="ECO:0000256" key="4">
    <source>
        <dbReference type="ARBA" id="ARBA00022929"/>
    </source>
</evidence>
<organism evidence="7 8">
    <name type="scientific">Pseudoruegeria aquimaris</name>
    <dbReference type="NCBI Taxonomy" id="393663"/>
    <lineage>
        <taxon>Bacteria</taxon>
        <taxon>Pseudomonadati</taxon>
        <taxon>Pseudomonadota</taxon>
        <taxon>Alphaproteobacteria</taxon>
        <taxon>Rhodobacterales</taxon>
        <taxon>Roseobacteraceae</taxon>
        <taxon>Pseudoruegeria</taxon>
    </lineage>
</organism>
<comment type="catalytic activity">
    <reaction evidence="6">
        <text>a fatty acyl-[ACP] + S-adenosyl-L-methionine = an N-acyl-L-homoserine lactone + S-methyl-5'-thioadenosine + holo-[ACP] + H(+)</text>
        <dbReference type="Rhea" id="RHEA:10096"/>
        <dbReference type="Rhea" id="RHEA-COMP:9685"/>
        <dbReference type="Rhea" id="RHEA-COMP:14125"/>
        <dbReference type="ChEBI" id="CHEBI:15378"/>
        <dbReference type="ChEBI" id="CHEBI:17509"/>
        <dbReference type="ChEBI" id="CHEBI:55474"/>
        <dbReference type="ChEBI" id="CHEBI:59789"/>
        <dbReference type="ChEBI" id="CHEBI:64479"/>
        <dbReference type="ChEBI" id="CHEBI:138651"/>
        <dbReference type="EC" id="2.3.1.184"/>
    </reaction>
</comment>
<evidence type="ECO:0000256" key="5">
    <source>
        <dbReference type="PROSITE-ProRule" id="PRU00533"/>
    </source>
</evidence>
<dbReference type="AlphaFoldDB" id="A0A1Y5SSR2"/>
<dbReference type="GO" id="GO:0009372">
    <property type="term" value="P:quorum sensing"/>
    <property type="evidence" value="ECO:0007669"/>
    <property type="project" value="UniProtKB-UniRule"/>
</dbReference>
<dbReference type="EC" id="2.3.1.184" evidence="6"/>
<dbReference type="GO" id="GO:0061579">
    <property type="term" value="F:N-acyl homoserine lactone synthase activity"/>
    <property type="evidence" value="ECO:0007669"/>
    <property type="project" value="UniProtKB-UniRule"/>
</dbReference>
<evidence type="ECO:0000313" key="7">
    <source>
        <dbReference type="EMBL" id="SLN46130.1"/>
    </source>
</evidence>
<dbReference type="Gene3D" id="3.40.630.30">
    <property type="match status" value="1"/>
</dbReference>
<evidence type="ECO:0000256" key="6">
    <source>
        <dbReference type="RuleBase" id="RU361135"/>
    </source>
</evidence>
<dbReference type="PRINTS" id="PR01549">
    <property type="entry name" value="AUTOINDCRSYN"/>
</dbReference>
<keyword evidence="1 5" id="KW-0673">Quorum sensing</keyword>